<sequence>MNKQLLFFYQGTEKIECLVLDKEMSTKLSKVVKSVRSYFLNEDTGLLGHGYSRKHRKNLEHCNDANTEGSNSEEFEADAFSRMQKLRILQLSYVRFTGFYSLFPKSLRLLCWSGFHMKTIPEDLPLEGLVALEMKNSCLERTWERIKILRSLKILNFSHSHFLKRTPDFSGLPNLKTLILKDCIKLVKIHESIGVLDRLVYLNLRDCKNLRKLPGSFCKLKSLEKFTISGCSRLVTSAIELGKLESLKTLQANGMNFGQLAPVGGNEKSWRSLWQTWSSNLRRSPDSNHFSFSSLSSSLVSLSFAKCNLTDDALSFGLCNLPSLCFLNLSENLIYNLPQSIKNLCLLQDLWLDGCPSLQSLPELPPSLVTLKAVRCSSLETVTNLPNLMSTLFLDVSESENLSEISGLFKLKPIDYFEVEILNALRLLKLDNRQDTVVEILSRFTNTKRTYSVQQGLYEFGIFSTYFPGNEVPSWFSNKSEERLLTLNVDSLPNIEITVLHICVVYERSSPRKYRYFGDNKFGGGHTFYIKVQNITKGLKWIYAPSFIGIPGENNRLTLLCHWEFGKYLQTGDQINVSLPCWSKTFKMKELGVALAYDKQELDQSSTFTSEARELAMRHNPISDYQSEESIMEFFMPSYQMAAHHYYLSHPDYFVLRDSTDLAVRSILNEKLFEDYNYVETAGSGSDVGAGPEEEVDDDRHTASPNHIPYMTQIVSKFHRPRKQVAPGGDRNGAANEDDVAGGRVDEDGSDVAIAGAGEGGDEADGVEE</sequence>
<proteinExistence type="predicted"/>
<dbReference type="Proteomes" id="UP000790787">
    <property type="component" value="Chromosome 19"/>
</dbReference>
<evidence type="ECO:0000313" key="1">
    <source>
        <dbReference type="Proteomes" id="UP000790787"/>
    </source>
</evidence>
<dbReference type="RefSeq" id="XP_075095455.1">
    <property type="nucleotide sequence ID" value="XM_075239354.1"/>
</dbReference>
<protein>
    <submittedName>
        <fullName evidence="2">TMV resistance protein N-like</fullName>
    </submittedName>
</protein>
<evidence type="ECO:0000313" key="2">
    <source>
        <dbReference type="RefSeq" id="XP_075095455.1"/>
    </source>
</evidence>
<name>A0AC58TE13_TOBAC</name>
<gene>
    <name evidence="2" type="primary">LOC107791924</name>
</gene>
<reference evidence="2" key="2">
    <citation type="submission" date="2025-08" db="UniProtKB">
        <authorList>
            <consortium name="RefSeq"/>
        </authorList>
    </citation>
    <scope>IDENTIFICATION</scope>
    <source>
        <tissue evidence="2">Leaf</tissue>
    </source>
</reference>
<reference evidence="1" key="1">
    <citation type="journal article" date="2014" name="Nat. Commun.">
        <title>The tobacco genome sequence and its comparison with those of tomato and potato.</title>
        <authorList>
            <person name="Sierro N."/>
            <person name="Battey J.N."/>
            <person name="Ouadi S."/>
            <person name="Bakaher N."/>
            <person name="Bovet L."/>
            <person name="Willig A."/>
            <person name="Goepfert S."/>
            <person name="Peitsch M.C."/>
            <person name="Ivanov N.V."/>
        </authorList>
    </citation>
    <scope>NUCLEOTIDE SEQUENCE [LARGE SCALE GENOMIC DNA]</scope>
</reference>
<accession>A0AC58TE13</accession>
<organism evidence="1 2">
    <name type="scientific">Nicotiana tabacum</name>
    <name type="common">Common tobacco</name>
    <dbReference type="NCBI Taxonomy" id="4097"/>
    <lineage>
        <taxon>Eukaryota</taxon>
        <taxon>Viridiplantae</taxon>
        <taxon>Streptophyta</taxon>
        <taxon>Embryophyta</taxon>
        <taxon>Tracheophyta</taxon>
        <taxon>Spermatophyta</taxon>
        <taxon>Magnoliopsida</taxon>
        <taxon>eudicotyledons</taxon>
        <taxon>Gunneridae</taxon>
        <taxon>Pentapetalae</taxon>
        <taxon>asterids</taxon>
        <taxon>lamiids</taxon>
        <taxon>Solanales</taxon>
        <taxon>Solanaceae</taxon>
        <taxon>Nicotianoideae</taxon>
        <taxon>Nicotianeae</taxon>
        <taxon>Nicotiana</taxon>
    </lineage>
</organism>
<keyword evidence="1" id="KW-1185">Reference proteome</keyword>